<feature type="compositionally biased region" description="Basic and acidic residues" evidence="1">
    <location>
        <begin position="88"/>
        <end position="99"/>
    </location>
</feature>
<dbReference type="EMBL" id="CAXKWB010005756">
    <property type="protein sequence ID" value="CAL4079687.1"/>
    <property type="molecule type" value="Genomic_DNA"/>
</dbReference>
<reference evidence="2 3" key="1">
    <citation type="submission" date="2024-05" db="EMBL/GenBank/DDBJ databases">
        <authorList>
            <person name="Wallberg A."/>
        </authorList>
    </citation>
    <scope>NUCLEOTIDE SEQUENCE [LARGE SCALE GENOMIC DNA]</scope>
</reference>
<feature type="region of interest" description="Disordered" evidence="1">
    <location>
        <begin position="37"/>
        <end position="107"/>
    </location>
</feature>
<evidence type="ECO:0000313" key="3">
    <source>
        <dbReference type="Proteomes" id="UP001497623"/>
    </source>
</evidence>
<gene>
    <name evidence="2" type="ORF">MNOR_LOCUS11087</name>
</gene>
<protein>
    <submittedName>
        <fullName evidence="2">Uncharacterized protein</fullName>
    </submittedName>
</protein>
<dbReference type="AlphaFoldDB" id="A0AAV2QD32"/>
<sequence>VQKCRSGDTDCVAGVGTEKCSLISLSCNDMRKVCCERESDKEDNQEIHKRAAKYFPEDNSAKHKGNHSSNKNNVLKNNDNGKTRKSNKKDSLLKTEKNIKNRQLNKT</sequence>
<evidence type="ECO:0000256" key="1">
    <source>
        <dbReference type="SAM" id="MobiDB-lite"/>
    </source>
</evidence>
<keyword evidence="3" id="KW-1185">Reference proteome</keyword>
<feature type="non-terminal residue" evidence="2">
    <location>
        <position position="1"/>
    </location>
</feature>
<dbReference type="Proteomes" id="UP001497623">
    <property type="component" value="Unassembled WGS sequence"/>
</dbReference>
<name>A0AAV2QD32_MEGNR</name>
<organism evidence="2 3">
    <name type="scientific">Meganyctiphanes norvegica</name>
    <name type="common">Northern krill</name>
    <name type="synonym">Thysanopoda norvegica</name>
    <dbReference type="NCBI Taxonomy" id="48144"/>
    <lineage>
        <taxon>Eukaryota</taxon>
        <taxon>Metazoa</taxon>
        <taxon>Ecdysozoa</taxon>
        <taxon>Arthropoda</taxon>
        <taxon>Crustacea</taxon>
        <taxon>Multicrustacea</taxon>
        <taxon>Malacostraca</taxon>
        <taxon>Eumalacostraca</taxon>
        <taxon>Eucarida</taxon>
        <taxon>Euphausiacea</taxon>
        <taxon>Euphausiidae</taxon>
        <taxon>Meganyctiphanes</taxon>
    </lineage>
</organism>
<comment type="caution">
    <text evidence="2">The sequence shown here is derived from an EMBL/GenBank/DDBJ whole genome shotgun (WGS) entry which is preliminary data.</text>
</comment>
<accession>A0AAV2QD32</accession>
<feature type="compositionally biased region" description="Low complexity" evidence="1">
    <location>
        <begin position="67"/>
        <end position="80"/>
    </location>
</feature>
<evidence type="ECO:0000313" key="2">
    <source>
        <dbReference type="EMBL" id="CAL4079687.1"/>
    </source>
</evidence>
<proteinExistence type="predicted"/>
<feature type="compositionally biased region" description="Basic and acidic residues" evidence="1">
    <location>
        <begin position="37"/>
        <end position="61"/>
    </location>
</feature>
<feature type="non-terminal residue" evidence="2">
    <location>
        <position position="107"/>
    </location>
</feature>